<comment type="caution">
    <text evidence="16">The sequence shown here is derived from an EMBL/GenBank/DDBJ whole genome shotgun (WGS) entry which is preliminary data.</text>
</comment>
<feature type="binding site" evidence="11">
    <location>
        <position position="395"/>
    </location>
    <ligand>
        <name>substrate</name>
    </ligand>
</feature>
<feature type="binding site" evidence="13">
    <location>
        <position position="212"/>
    </location>
    <ligand>
        <name>Mg(2+)</name>
        <dbReference type="ChEBI" id="CHEBI:18420"/>
    </ligand>
</feature>
<evidence type="ECO:0000256" key="7">
    <source>
        <dbReference type="ARBA" id="ARBA00023052"/>
    </source>
</evidence>
<comment type="cofactor">
    <cofactor evidence="13">
        <name>Mg(2+)</name>
        <dbReference type="ChEBI" id="CHEBI:18420"/>
    </cofactor>
    <text evidence="13">Binds 1 Mg(2+) ion per subunit. Can also utilize other divalent metal cations, such as Ca(2+), Mn(2+) and Co(2+).</text>
</comment>
<comment type="similarity">
    <text evidence="1">Belongs to the transketolase family.</text>
</comment>
<evidence type="ECO:0000256" key="6">
    <source>
        <dbReference type="ARBA" id="ARBA00022842"/>
    </source>
</evidence>
<dbReference type="InterPro" id="IPR020826">
    <property type="entry name" value="Transketolase_BS"/>
</dbReference>
<dbReference type="GO" id="GO:0004802">
    <property type="term" value="F:transketolase activity"/>
    <property type="evidence" value="ECO:0007669"/>
    <property type="project" value="UniProtKB-UniRule"/>
</dbReference>
<dbReference type="Gene3D" id="3.40.50.920">
    <property type="match status" value="1"/>
</dbReference>
<evidence type="ECO:0000256" key="10">
    <source>
        <dbReference type="PIRSR" id="PIRSR605478-1"/>
    </source>
</evidence>
<dbReference type="Pfam" id="PF22613">
    <property type="entry name" value="Transketolase_C_1"/>
    <property type="match status" value="1"/>
</dbReference>
<dbReference type="InterPro" id="IPR009014">
    <property type="entry name" value="Transketo_C/PFOR_II"/>
</dbReference>
<evidence type="ECO:0000256" key="13">
    <source>
        <dbReference type="PIRSR" id="PIRSR605478-4"/>
    </source>
</evidence>
<dbReference type="InterPro" id="IPR005474">
    <property type="entry name" value="Transketolase_N"/>
</dbReference>
<feature type="binding site" evidence="11">
    <location>
        <position position="520"/>
    </location>
    <ligand>
        <name>substrate</name>
    </ligand>
</feature>
<feature type="binding site" evidence="11">
    <location>
        <position position="422"/>
    </location>
    <ligand>
        <name>substrate</name>
    </ligand>
</feature>
<dbReference type="CDD" id="cd02012">
    <property type="entry name" value="TPP_TK"/>
    <property type="match status" value="1"/>
</dbReference>
<feature type="binding site" evidence="12">
    <location>
        <position position="212"/>
    </location>
    <ligand>
        <name>thiamine diphosphate</name>
        <dbReference type="ChEBI" id="CHEBI:58937"/>
    </ligand>
</feature>
<dbReference type="RefSeq" id="WP_184171006.1">
    <property type="nucleotide sequence ID" value="NZ_BAABAG010000016.1"/>
</dbReference>
<dbReference type="GO" id="GO:0006098">
    <property type="term" value="P:pentose-phosphate shunt"/>
    <property type="evidence" value="ECO:0007669"/>
    <property type="project" value="TreeGrafter"/>
</dbReference>
<evidence type="ECO:0000256" key="4">
    <source>
        <dbReference type="ARBA" id="ARBA00022679"/>
    </source>
</evidence>
<dbReference type="AlphaFoldDB" id="A0A7W9JHW1"/>
<keyword evidence="4 16" id="KW-0808">Transferase</keyword>
<keyword evidence="5 13" id="KW-0479">Metal-binding</keyword>
<feature type="binding site" evidence="11">
    <location>
        <position position="516"/>
    </location>
    <ligand>
        <name>substrate</name>
    </ligand>
</feature>
<dbReference type="PROSITE" id="PS00802">
    <property type="entry name" value="TRANSKETOLASE_2"/>
    <property type="match status" value="1"/>
</dbReference>
<dbReference type="CDD" id="cd07033">
    <property type="entry name" value="TPP_PYR_DXS_TK_like"/>
    <property type="match status" value="1"/>
</dbReference>
<name>A0A7W9JHW1_9MICC</name>
<evidence type="ECO:0000256" key="12">
    <source>
        <dbReference type="PIRSR" id="PIRSR605478-3"/>
    </source>
</evidence>
<evidence type="ECO:0000256" key="14">
    <source>
        <dbReference type="PIRSR" id="PIRSR605478-5"/>
    </source>
</evidence>
<dbReference type="InterPro" id="IPR005478">
    <property type="entry name" value="Transketolase_bac-like"/>
</dbReference>
<evidence type="ECO:0000256" key="8">
    <source>
        <dbReference type="ARBA" id="ARBA00049473"/>
    </source>
</evidence>
<dbReference type="Pfam" id="PF00456">
    <property type="entry name" value="Transketolase_N"/>
    <property type="match status" value="1"/>
</dbReference>
<dbReference type="FunFam" id="3.40.50.970:FF:000004">
    <property type="entry name" value="Transketolase"/>
    <property type="match status" value="1"/>
</dbReference>
<evidence type="ECO:0000259" key="15">
    <source>
        <dbReference type="SMART" id="SM00861"/>
    </source>
</evidence>
<feature type="binding site" evidence="12">
    <location>
        <position position="183"/>
    </location>
    <ligand>
        <name>thiamine diphosphate</name>
        <dbReference type="ChEBI" id="CHEBI:58937"/>
    </ligand>
</feature>
<keyword evidence="7 12" id="KW-0786">Thiamine pyrophosphate</keyword>
<dbReference type="NCBIfam" id="TIGR00232">
    <property type="entry name" value="tktlase_bact"/>
    <property type="match status" value="1"/>
</dbReference>
<sequence>MTDAQHPSTAPALDRTAPARDFVYSEQDCRMVDTLKVLSAEAVEQAGHGHPGTAISLAPVAWQMYQNVMHLDPQDDRWEGRDRFILSAGHASLIQYLQLFAAGAGLELEDIRALRTEGSKTPGHPEYGHTHGVEVTTGPLGQGLAMGVGFAYEQRRLRGLMDPDAAPGTSPFDHHVFVLASDGDIQEGVSAEASSLAGHQELGNLVVVYDANRISIEDDTDIAFTEDVSARYEAYGWHVQEVDWTNGALGHAVTEYTEDVEALYEALVAAKAETGRPSLIKLRTVIGWPSPTKQNTGGVHGSKLGAEELAGLKEGLGFDPAESFDVDPEVLANSRSIAERSAAYRRTWEEAFQAWREAHPENARLYDRLTGRELPEGFAEAFPSWDADEKGLATRAASGEVLTALAPVMPELWGGSADLAGSNNTTMKGEPSFIPARRSTATWQGDEHGRTLHFGIREFAAGAIVNGITIGGLTRAYMGTFLTFSDYMRPAVRLAALMGTPSVYVWTHDSIGLGEDGPTHQPVEHLAALRAIPGLDVVRPADANETAWAWRTVLENRDRPAGMVLSRQNLPVLPRDTDGFASAEGVARGAYVLVDAVDGSGATAPARVLLIATGSEVSVAVHARELLQAEGVPTRVVSAPCLEWFAEQDEAYRAEVLPDGPDAPVRVSVEAGIAMPWFEHTVTASSRGARVSLEHYGESADGARLMEKYGFTGEAVAQAARGLL</sequence>
<feature type="site" description="Important for catalytic activity" evidence="14">
    <location>
        <position position="50"/>
    </location>
</feature>
<proteinExistence type="inferred from homology"/>
<keyword evidence="17" id="KW-1185">Reference proteome</keyword>
<dbReference type="SMART" id="SM00861">
    <property type="entry name" value="Transket_pyr"/>
    <property type="match status" value="1"/>
</dbReference>
<dbReference type="InterPro" id="IPR005475">
    <property type="entry name" value="Transketolase-like_Pyr-bd"/>
</dbReference>
<feature type="binding site" evidence="12">
    <location>
        <begin position="138"/>
        <end position="140"/>
    </location>
    <ligand>
        <name>thiamine diphosphate</name>
        <dbReference type="ChEBI" id="CHEBI:58937"/>
    </ligand>
</feature>
<evidence type="ECO:0000256" key="11">
    <source>
        <dbReference type="PIRSR" id="PIRSR605478-2"/>
    </source>
</evidence>
<accession>A0A7W9JHW1</accession>
<protein>
    <recommendedName>
        <fullName evidence="3 9">Transketolase</fullName>
        <ecNumber evidence="3 9">2.2.1.1</ecNumber>
    </recommendedName>
</protein>
<dbReference type="SUPFAM" id="SSF52518">
    <property type="entry name" value="Thiamin diphosphate-binding fold (THDP-binding)"/>
    <property type="match status" value="2"/>
</dbReference>
<dbReference type="PANTHER" id="PTHR43522">
    <property type="entry name" value="TRANSKETOLASE"/>
    <property type="match status" value="1"/>
</dbReference>
<dbReference type="SUPFAM" id="SSF52922">
    <property type="entry name" value="TK C-terminal domain-like"/>
    <property type="match status" value="1"/>
</dbReference>
<feature type="binding site" evidence="11">
    <location>
        <position position="508"/>
    </location>
    <ligand>
        <name>substrate</name>
    </ligand>
</feature>
<dbReference type="Proteomes" id="UP000567246">
    <property type="component" value="Unassembled WGS sequence"/>
</dbReference>
<dbReference type="Pfam" id="PF02779">
    <property type="entry name" value="Transket_pyr"/>
    <property type="match status" value="1"/>
</dbReference>
<evidence type="ECO:0000313" key="16">
    <source>
        <dbReference type="EMBL" id="MBB5848167.1"/>
    </source>
</evidence>
<reference evidence="16 17" key="1">
    <citation type="submission" date="2020-08" db="EMBL/GenBank/DDBJ databases">
        <title>Sequencing the genomes of 1000 actinobacteria strains.</title>
        <authorList>
            <person name="Klenk H.-P."/>
        </authorList>
    </citation>
    <scope>NUCLEOTIDE SEQUENCE [LARGE SCALE GENOMIC DNA]</scope>
    <source>
        <strain evidence="16 17">DSM 17945</strain>
    </source>
</reference>
<dbReference type="InterPro" id="IPR033247">
    <property type="entry name" value="Transketolase_fam"/>
</dbReference>
<dbReference type="Gene3D" id="3.40.50.970">
    <property type="match status" value="2"/>
</dbReference>
<dbReference type="PANTHER" id="PTHR43522:SF2">
    <property type="entry name" value="TRANSKETOLASE 1-RELATED"/>
    <property type="match status" value="1"/>
</dbReference>
<keyword evidence="6 13" id="KW-0460">Magnesium</keyword>
<feature type="active site" description="Proton donor" evidence="10">
    <location>
        <position position="458"/>
    </location>
</feature>
<evidence type="ECO:0000256" key="1">
    <source>
        <dbReference type="ARBA" id="ARBA00007131"/>
    </source>
</evidence>
<feature type="binding site" evidence="13">
    <location>
        <position position="182"/>
    </location>
    <ligand>
        <name>Mg(2+)</name>
        <dbReference type="ChEBI" id="CHEBI:18420"/>
    </ligand>
</feature>
<dbReference type="InterPro" id="IPR029061">
    <property type="entry name" value="THDP-binding"/>
</dbReference>
<feature type="binding site" evidence="11">
    <location>
        <position position="300"/>
    </location>
    <ligand>
        <name>substrate</name>
    </ligand>
</feature>
<dbReference type="GO" id="GO:0005829">
    <property type="term" value="C:cytosol"/>
    <property type="evidence" value="ECO:0007669"/>
    <property type="project" value="TreeGrafter"/>
</dbReference>
<dbReference type="FunFam" id="3.40.50.970:FF:000003">
    <property type="entry name" value="Transketolase"/>
    <property type="match status" value="1"/>
</dbReference>
<feature type="binding site" evidence="12">
    <location>
        <position position="300"/>
    </location>
    <ligand>
        <name>thiamine diphosphate</name>
        <dbReference type="ChEBI" id="CHEBI:58937"/>
    </ligand>
</feature>
<feature type="site" description="Important for catalytic activity" evidence="14">
    <location>
        <position position="300"/>
    </location>
</feature>
<feature type="binding site" evidence="11">
    <location>
        <position position="567"/>
    </location>
    <ligand>
        <name>substrate</name>
    </ligand>
</feature>
<feature type="binding site" evidence="12">
    <location>
        <position position="90"/>
    </location>
    <ligand>
        <name>thiamine diphosphate</name>
        <dbReference type="ChEBI" id="CHEBI:58937"/>
    </ligand>
</feature>
<evidence type="ECO:0000313" key="17">
    <source>
        <dbReference type="Proteomes" id="UP000567246"/>
    </source>
</evidence>
<comment type="subunit">
    <text evidence="2">Homodimer.</text>
</comment>
<evidence type="ECO:0000256" key="3">
    <source>
        <dbReference type="ARBA" id="ARBA00013152"/>
    </source>
</evidence>
<comment type="catalytic activity">
    <reaction evidence="8">
        <text>D-sedoheptulose 7-phosphate + D-glyceraldehyde 3-phosphate = aldehydo-D-ribose 5-phosphate + D-xylulose 5-phosphate</text>
        <dbReference type="Rhea" id="RHEA:10508"/>
        <dbReference type="ChEBI" id="CHEBI:57483"/>
        <dbReference type="ChEBI" id="CHEBI:57737"/>
        <dbReference type="ChEBI" id="CHEBI:58273"/>
        <dbReference type="ChEBI" id="CHEBI:59776"/>
        <dbReference type="EC" id="2.2.1.1"/>
    </reaction>
</comment>
<comment type="cofactor">
    <cofactor evidence="12">
        <name>thiamine diphosphate</name>
        <dbReference type="ChEBI" id="CHEBI:58937"/>
    </cofactor>
    <text evidence="12">Binds 1 thiamine pyrophosphate per subunit. During the reaction, the substrate forms a covalent intermediate with the cofactor.</text>
</comment>
<gene>
    <name evidence="16" type="ORF">HDA33_000731</name>
</gene>
<feature type="binding site" evidence="13">
    <location>
        <position position="214"/>
    </location>
    <ligand>
        <name>Mg(2+)</name>
        <dbReference type="ChEBI" id="CHEBI:18420"/>
    </ligand>
</feature>
<dbReference type="InterPro" id="IPR055152">
    <property type="entry name" value="Transketolase-like_C_2"/>
</dbReference>
<evidence type="ECO:0000256" key="2">
    <source>
        <dbReference type="ARBA" id="ARBA00011738"/>
    </source>
</evidence>
<feature type="binding site" evidence="12">
    <location>
        <position position="484"/>
    </location>
    <ligand>
        <name>thiamine diphosphate</name>
        <dbReference type="ChEBI" id="CHEBI:58937"/>
    </ligand>
</feature>
<feature type="domain" description="Transketolase-like pyrimidine-binding" evidence="15">
    <location>
        <begin position="392"/>
        <end position="572"/>
    </location>
</feature>
<organism evidence="16 17">
    <name type="scientific">Micrococcus endophyticus</name>
    <dbReference type="NCBI Taxonomy" id="455343"/>
    <lineage>
        <taxon>Bacteria</taxon>
        <taxon>Bacillati</taxon>
        <taxon>Actinomycetota</taxon>
        <taxon>Actinomycetes</taxon>
        <taxon>Micrococcales</taxon>
        <taxon>Micrococcaceae</taxon>
        <taxon>Micrococcus</taxon>
    </lineage>
</organism>
<evidence type="ECO:0000256" key="5">
    <source>
        <dbReference type="ARBA" id="ARBA00022723"/>
    </source>
</evidence>
<dbReference type="EC" id="2.2.1.1" evidence="3 9"/>
<evidence type="ECO:0000256" key="9">
    <source>
        <dbReference type="NCBIfam" id="TIGR00232"/>
    </source>
</evidence>
<dbReference type="EMBL" id="JACHMW010000001">
    <property type="protein sequence ID" value="MBB5848167.1"/>
    <property type="molecule type" value="Genomic_DNA"/>
</dbReference>
<dbReference type="GO" id="GO:0000287">
    <property type="term" value="F:magnesium ion binding"/>
    <property type="evidence" value="ECO:0007669"/>
    <property type="project" value="UniProtKB-ARBA"/>
</dbReference>
<feature type="binding site" evidence="11">
    <location>
        <position position="50"/>
    </location>
    <ligand>
        <name>substrate</name>
    </ligand>
</feature>